<dbReference type="PROSITE" id="PS00211">
    <property type="entry name" value="ABC_TRANSPORTER_1"/>
    <property type="match status" value="1"/>
</dbReference>
<dbReference type="InterPro" id="IPR013563">
    <property type="entry name" value="Oligopep_ABC_C"/>
</dbReference>
<dbReference type="Proteomes" id="UP000076796">
    <property type="component" value="Unassembled WGS sequence"/>
</dbReference>
<evidence type="ECO:0000313" key="10">
    <source>
        <dbReference type="Proteomes" id="UP000076796"/>
    </source>
</evidence>
<reference evidence="9" key="1">
    <citation type="journal article" date="2016" name="Genome Announc.">
        <title>Draft genomes of two strains of Paenibacillus glucanolyticus with capability to degrade lignocellulose.</title>
        <authorList>
            <person name="Mathews S.L."/>
            <person name="Pawlak J."/>
            <person name="Grunden A.M."/>
        </authorList>
    </citation>
    <scope>NUCLEOTIDE SEQUENCE [LARGE SCALE GENOMIC DNA]</scope>
    <source>
        <strain evidence="9">SLM1</strain>
    </source>
</reference>
<dbReference type="STRING" id="59843.A3958_22075"/>
<dbReference type="GeneID" id="97555884"/>
<protein>
    <submittedName>
        <fullName evidence="9">Peptide ABC transporter ATP-binding protein</fullName>
    </submittedName>
</protein>
<dbReference type="Gene3D" id="3.40.50.300">
    <property type="entry name" value="P-loop containing nucleotide triphosphate hydrolases"/>
    <property type="match status" value="1"/>
</dbReference>
<dbReference type="SUPFAM" id="SSF52540">
    <property type="entry name" value="P-loop containing nucleoside triphosphate hydrolases"/>
    <property type="match status" value="1"/>
</dbReference>
<keyword evidence="5" id="KW-0547">Nucleotide-binding</keyword>
<dbReference type="Pfam" id="PF00005">
    <property type="entry name" value="ABC_tran"/>
    <property type="match status" value="1"/>
</dbReference>
<comment type="subcellular location">
    <subcellularLocation>
        <location evidence="1">Cell membrane</location>
        <topology evidence="1">Peripheral membrane protein</topology>
    </subcellularLocation>
</comment>
<comment type="similarity">
    <text evidence="2">Belongs to the ABC transporter superfamily.</text>
</comment>
<dbReference type="Pfam" id="PF08352">
    <property type="entry name" value="oligo_HPY"/>
    <property type="match status" value="1"/>
</dbReference>
<comment type="caution">
    <text evidence="9">The sequence shown here is derived from an EMBL/GenBank/DDBJ whole genome shotgun (WGS) entry which is preliminary data.</text>
</comment>
<proteinExistence type="inferred from homology"/>
<evidence type="ECO:0000256" key="7">
    <source>
        <dbReference type="ARBA" id="ARBA00023136"/>
    </source>
</evidence>
<dbReference type="InterPro" id="IPR017871">
    <property type="entry name" value="ABC_transporter-like_CS"/>
</dbReference>
<evidence type="ECO:0000256" key="4">
    <source>
        <dbReference type="ARBA" id="ARBA00022475"/>
    </source>
</evidence>
<dbReference type="NCBIfam" id="TIGR01727">
    <property type="entry name" value="oligo_HPY"/>
    <property type="match status" value="1"/>
</dbReference>
<accession>A0A163LXI0</accession>
<evidence type="ECO:0000256" key="2">
    <source>
        <dbReference type="ARBA" id="ARBA00005417"/>
    </source>
</evidence>
<keyword evidence="4" id="KW-1003">Cell membrane</keyword>
<feature type="domain" description="ABC transporter" evidence="8">
    <location>
        <begin position="6"/>
        <end position="257"/>
    </location>
</feature>
<evidence type="ECO:0000256" key="3">
    <source>
        <dbReference type="ARBA" id="ARBA00022448"/>
    </source>
</evidence>
<evidence type="ECO:0000256" key="5">
    <source>
        <dbReference type="ARBA" id="ARBA00022741"/>
    </source>
</evidence>
<dbReference type="CDD" id="cd03257">
    <property type="entry name" value="ABC_NikE_OppD_transporters"/>
    <property type="match status" value="1"/>
</dbReference>
<dbReference type="AlphaFoldDB" id="A0A163LXI0"/>
<evidence type="ECO:0000313" key="9">
    <source>
        <dbReference type="EMBL" id="KZS48559.1"/>
    </source>
</evidence>
<dbReference type="InterPro" id="IPR050388">
    <property type="entry name" value="ABC_Ni/Peptide_Import"/>
</dbReference>
<organism evidence="9 10">
    <name type="scientific">Paenibacillus glucanolyticus</name>
    <dbReference type="NCBI Taxonomy" id="59843"/>
    <lineage>
        <taxon>Bacteria</taxon>
        <taxon>Bacillati</taxon>
        <taxon>Bacillota</taxon>
        <taxon>Bacilli</taxon>
        <taxon>Bacillales</taxon>
        <taxon>Paenibacillaceae</taxon>
        <taxon>Paenibacillus</taxon>
    </lineage>
</organism>
<dbReference type="InterPro" id="IPR003439">
    <property type="entry name" value="ABC_transporter-like_ATP-bd"/>
</dbReference>
<keyword evidence="6 9" id="KW-0067">ATP-binding</keyword>
<dbReference type="PANTHER" id="PTHR43297">
    <property type="entry name" value="OLIGOPEPTIDE TRANSPORT ATP-BINDING PROTEIN APPD"/>
    <property type="match status" value="1"/>
</dbReference>
<dbReference type="PROSITE" id="PS50893">
    <property type="entry name" value="ABC_TRANSPORTER_2"/>
    <property type="match status" value="1"/>
</dbReference>
<dbReference type="RefSeq" id="WP_063479421.1">
    <property type="nucleotide sequence ID" value="NZ_CP147845.1"/>
</dbReference>
<evidence type="ECO:0000256" key="1">
    <source>
        <dbReference type="ARBA" id="ARBA00004202"/>
    </source>
</evidence>
<dbReference type="FunFam" id="3.40.50.300:FF:000016">
    <property type="entry name" value="Oligopeptide ABC transporter ATP-binding component"/>
    <property type="match status" value="1"/>
</dbReference>
<dbReference type="GO" id="GO:0005886">
    <property type="term" value="C:plasma membrane"/>
    <property type="evidence" value="ECO:0007669"/>
    <property type="project" value="UniProtKB-SubCell"/>
</dbReference>
<name>A0A163LXI0_9BACL</name>
<evidence type="ECO:0000256" key="6">
    <source>
        <dbReference type="ARBA" id="ARBA00022840"/>
    </source>
</evidence>
<evidence type="ECO:0000259" key="8">
    <source>
        <dbReference type="PROSITE" id="PS50893"/>
    </source>
</evidence>
<sequence length="329" mass="36982">MSQPILQIQDLHTHFFTDRGEIPAVDGVSLYVRPGEVLGVVGESGCGKSVTALSVLKLIPQPPGRVTGGSILFKGKDIVPLKEREMRTIRGNAVSMIFQEPMTSLNPLFTVGQQISETIRLHRGLSRKHAREHTVEMLKKVGIARAVEIIDEYPHRLSGGMRQRVMIAMAISCNPELLIADEPTTALDVTIQAQILDLIRRLNEEYQTAVMMITHDLGVVAEMCHRVAVMYAGKVVEEGSVRDIFKKPLHPYTQGLIKSVPRMNEQHRRLFSISGNVPVLNTQMKGCRFAERCQNVMPLCFEKLPELKEYEEAHSCRCWLHETPKEEVV</sequence>
<dbReference type="SMART" id="SM00382">
    <property type="entry name" value="AAA"/>
    <property type="match status" value="1"/>
</dbReference>
<keyword evidence="7" id="KW-0472">Membrane</keyword>
<keyword evidence="10" id="KW-1185">Reference proteome</keyword>
<dbReference type="PANTHER" id="PTHR43297:SF2">
    <property type="entry name" value="DIPEPTIDE TRANSPORT ATP-BINDING PROTEIN DPPD"/>
    <property type="match status" value="1"/>
</dbReference>
<dbReference type="OrthoDB" id="9802264at2"/>
<dbReference type="EMBL" id="LWMH01000001">
    <property type="protein sequence ID" value="KZS48559.1"/>
    <property type="molecule type" value="Genomic_DNA"/>
</dbReference>
<dbReference type="InterPro" id="IPR003593">
    <property type="entry name" value="AAA+_ATPase"/>
</dbReference>
<dbReference type="GO" id="GO:0005524">
    <property type="term" value="F:ATP binding"/>
    <property type="evidence" value="ECO:0007669"/>
    <property type="project" value="UniProtKB-KW"/>
</dbReference>
<keyword evidence="3" id="KW-0813">Transport</keyword>
<gene>
    <name evidence="9" type="ORF">AWU65_22815</name>
</gene>
<dbReference type="InterPro" id="IPR027417">
    <property type="entry name" value="P-loop_NTPase"/>
</dbReference>
<dbReference type="GO" id="GO:0015833">
    <property type="term" value="P:peptide transport"/>
    <property type="evidence" value="ECO:0007669"/>
    <property type="project" value="InterPro"/>
</dbReference>
<dbReference type="GO" id="GO:0016887">
    <property type="term" value="F:ATP hydrolysis activity"/>
    <property type="evidence" value="ECO:0007669"/>
    <property type="project" value="InterPro"/>
</dbReference>